<proteinExistence type="inferred from homology"/>
<dbReference type="Gene3D" id="3.30.1490.190">
    <property type="match status" value="1"/>
</dbReference>
<evidence type="ECO:0000256" key="3">
    <source>
        <dbReference type="ARBA" id="ARBA00022833"/>
    </source>
</evidence>
<keyword evidence="7" id="KW-0479">Metal-binding</keyword>
<name>A0A1U7NPM4_9FIRM</name>
<feature type="binding site" evidence="7">
    <location>
        <position position="77"/>
    </location>
    <ligand>
        <name>Zn(2+)</name>
        <dbReference type="ChEBI" id="CHEBI:29105"/>
    </ligand>
</feature>
<dbReference type="Gene3D" id="1.10.10.10">
    <property type="entry name" value="Winged helix-like DNA-binding domain superfamily/Winged helix DNA-binding domain"/>
    <property type="match status" value="1"/>
</dbReference>
<evidence type="ECO:0000313" key="9">
    <source>
        <dbReference type="Proteomes" id="UP000186705"/>
    </source>
</evidence>
<dbReference type="SUPFAM" id="SSF46785">
    <property type="entry name" value="Winged helix' DNA-binding domain"/>
    <property type="match status" value="1"/>
</dbReference>
<feature type="binding site" evidence="7">
    <location>
        <position position="114"/>
    </location>
    <ligand>
        <name>Zn(2+)</name>
        <dbReference type="ChEBI" id="CHEBI:29105"/>
    </ligand>
</feature>
<dbReference type="GO" id="GO:0008270">
    <property type="term" value="F:zinc ion binding"/>
    <property type="evidence" value="ECO:0007669"/>
    <property type="project" value="TreeGrafter"/>
</dbReference>
<dbReference type="STRING" id="1862672.BO225_01650"/>
<comment type="similarity">
    <text evidence="1">Belongs to the Fur family.</text>
</comment>
<dbReference type="AlphaFoldDB" id="A0A1U7NPM4"/>
<dbReference type="CDD" id="cd07153">
    <property type="entry name" value="Fur_like"/>
    <property type="match status" value="1"/>
</dbReference>
<feature type="binding site" evidence="7">
    <location>
        <position position="80"/>
    </location>
    <ligand>
        <name>Zn(2+)</name>
        <dbReference type="ChEBI" id="CHEBI:29105"/>
    </ligand>
</feature>
<dbReference type="GO" id="GO:0000976">
    <property type="term" value="F:transcription cis-regulatory region binding"/>
    <property type="evidence" value="ECO:0007669"/>
    <property type="project" value="TreeGrafter"/>
</dbReference>
<evidence type="ECO:0000256" key="7">
    <source>
        <dbReference type="PIRSR" id="PIRSR602481-1"/>
    </source>
</evidence>
<comment type="cofactor">
    <cofactor evidence="7">
        <name>Zn(2+)</name>
        <dbReference type="ChEBI" id="CHEBI:29105"/>
    </cofactor>
    <text evidence="7">Binds 1 zinc ion per subunit.</text>
</comment>
<dbReference type="Proteomes" id="UP000186705">
    <property type="component" value="Unassembled WGS sequence"/>
</dbReference>
<protein>
    <recommendedName>
        <fullName evidence="10">Transcriptional repressor</fullName>
    </recommendedName>
</protein>
<dbReference type="InterPro" id="IPR043135">
    <property type="entry name" value="Fur_C"/>
</dbReference>
<evidence type="ECO:0000256" key="6">
    <source>
        <dbReference type="ARBA" id="ARBA00023163"/>
    </source>
</evidence>
<dbReference type="GO" id="GO:0003700">
    <property type="term" value="F:DNA-binding transcription factor activity"/>
    <property type="evidence" value="ECO:0007669"/>
    <property type="project" value="InterPro"/>
</dbReference>
<feature type="binding site" evidence="7">
    <location>
        <position position="117"/>
    </location>
    <ligand>
        <name>Zn(2+)</name>
        <dbReference type="ChEBI" id="CHEBI:29105"/>
    </ligand>
</feature>
<dbReference type="PANTHER" id="PTHR33202:SF7">
    <property type="entry name" value="FERRIC UPTAKE REGULATION PROTEIN"/>
    <property type="match status" value="1"/>
</dbReference>
<dbReference type="RefSeq" id="WP_076340549.1">
    <property type="nucleotide sequence ID" value="NZ_CAJTMI010000001.1"/>
</dbReference>
<dbReference type="GO" id="GO:0045892">
    <property type="term" value="P:negative regulation of DNA-templated transcription"/>
    <property type="evidence" value="ECO:0007669"/>
    <property type="project" value="TreeGrafter"/>
</dbReference>
<dbReference type="EMBL" id="MPKA01000044">
    <property type="protein sequence ID" value="OLU47578.1"/>
    <property type="molecule type" value="Genomic_DNA"/>
</dbReference>
<evidence type="ECO:0000256" key="5">
    <source>
        <dbReference type="ARBA" id="ARBA00023125"/>
    </source>
</evidence>
<sequence length="126" mass="14330">MSKQKDKLLAILQASKTHPSAEELFLACKKENVKISLATVYRNLALLQEEGKIQKISIPNEVDRYDSILRPHAHAVCDRCHQIEDIELNGLIDFIQAQTEIKPTSCDLSIRHICAKCRKKEALNIH</sequence>
<organism evidence="8 9">
    <name type="scientific">Dubosiella newyorkensis</name>
    <dbReference type="NCBI Taxonomy" id="1862672"/>
    <lineage>
        <taxon>Bacteria</taxon>
        <taxon>Bacillati</taxon>
        <taxon>Bacillota</taxon>
        <taxon>Erysipelotrichia</taxon>
        <taxon>Erysipelotrichales</taxon>
        <taxon>Erysipelotrichaceae</taxon>
        <taxon>Dubosiella</taxon>
    </lineage>
</organism>
<dbReference type="Pfam" id="PF01475">
    <property type="entry name" value="FUR"/>
    <property type="match status" value="1"/>
</dbReference>
<dbReference type="InterPro" id="IPR002481">
    <property type="entry name" value="FUR"/>
</dbReference>
<accession>A0A1U7NPM4</accession>
<reference evidence="8 9" key="1">
    <citation type="submission" date="2016-11" db="EMBL/GenBank/DDBJ databases">
        <title>Description of two novel members of the family Erysipelotrichaceae: Ileibacterium lipovorans gen. nov., sp. nov. and Dubosiella newyorkensis, gen. nov., sp. nov.</title>
        <authorList>
            <person name="Cox L.M."/>
            <person name="Sohn J."/>
            <person name="Tyrrell K.L."/>
            <person name="Citron D.M."/>
            <person name="Lawson P.A."/>
            <person name="Patel N.B."/>
            <person name="Iizumi T."/>
            <person name="Perez-Perez G.I."/>
            <person name="Goldstein E.J."/>
            <person name="Blaser M.J."/>
        </authorList>
    </citation>
    <scope>NUCLEOTIDE SEQUENCE [LARGE SCALE GENOMIC DNA]</scope>
    <source>
        <strain evidence="8 9">NYU-BL-A4</strain>
    </source>
</reference>
<evidence type="ECO:0000256" key="4">
    <source>
        <dbReference type="ARBA" id="ARBA00023015"/>
    </source>
</evidence>
<keyword evidence="3 7" id="KW-0862">Zinc</keyword>
<evidence type="ECO:0008006" key="10">
    <source>
        <dbReference type="Google" id="ProtNLM"/>
    </source>
</evidence>
<keyword evidence="4" id="KW-0805">Transcription regulation</keyword>
<dbReference type="InterPro" id="IPR036390">
    <property type="entry name" value="WH_DNA-bd_sf"/>
</dbReference>
<dbReference type="GO" id="GO:1900376">
    <property type="term" value="P:regulation of secondary metabolite biosynthetic process"/>
    <property type="evidence" value="ECO:0007669"/>
    <property type="project" value="TreeGrafter"/>
</dbReference>
<dbReference type="PANTHER" id="PTHR33202">
    <property type="entry name" value="ZINC UPTAKE REGULATION PROTEIN"/>
    <property type="match status" value="1"/>
</dbReference>
<dbReference type="OrthoDB" id="8659436at2"/>
<dbReference type="InterPro" id="IPR036388">
    <property type="entry name" value="WH-like_DNA-bd_sf"/>
</dbReference>
<keyword evidence="6" id="KW-0804">Transcription</keyword>
<comment type="caution">
    <text evidence="8">The sequence shown here is derived from an EMBL/GenBank/DDBJ whole genome shotgun (WGS) entry which is preliminary data.</text>
</comment>
<keyword evidence="9" id="KW-1185">Reference proteome</keyword>
<evidence type="ECO:0000313" key="8">
    <source>
        <dbReference type="EMBL" id="OLU47578.1"/>
    </source>
</evidence>
<keyword evidence="2" id="KW-0678">Repressor</keyword>
<evidence type="ECO:0000256" key="1">
    <source>
        <dbReference type="ARBA" id="ARBA00007957"/>
    </source>
</evidence>
<dbReference type="GeneID" id="78274649"/>
<keyword evidence="5" id="KW-0238">DNA-binding</keyword>
<gene>
    <name evidence="8" type="ORF">BO225_01650</name>
</gene>
<evidence type="ECO:0000256" key="2">
    <source>
        <dbReference type="ARBA" id="ARBA00022491"/>
    </source>
</evidence>